<dbReference type="NCBIfam" id="NF001391">
    <property type="entry name" value="PRK00281.1-5"/>
    <property type="match status" value="1"/>
</dbReference>
<evidence type="ECO:0000256" key="6">
    <source>
        <dbReference type="ARBA" id="ARBA00022692"/>
    </source>
</evidence>
<feature type="transmembrane region" description="Helical" evidence="17">
    <location>
        <begin position="90"/>
        <end position="109"/>
    </location>
</feature>
<comment type="catalytic activity">
    <reaction evidence="16 17">
        <text>di-trans,octa-cis-undecaprenyl diphosphate + H2O = di-trans,octa-cis-undecaprenyl phosphate + phosphate + H(+)</text>
        <dbReference type="Rhea" id="RHEA:28094"/>
        <dbReference type="ChEBI" id="CHEBI:15377"/>
        <dbReference type="ChEBI" id="CHEBI:15378"/>
        <dbReference type="ChEBI" id="CHEBI:43474"/>
        <dbReference type="ChEBI" id="CHEBI:58405"/>
        <dbReference type="ChEBI" id="CHEBI:60392"/>
        <dbReference type="EC" id="3.6.1.27"/>
    </reaction>
</comment>
<dbReference type="GO" id="GO:0009252">
    <property type="term" value="P:peptidoglycan biosynthetic process"/>
    <property type="evidence" value="ECO:0007669"/>
    <property type="project" value="UniProtKB-KW"/>
</dbReference>
<comment type="similarity">
    <text evidence="2 17">Belongs to the UppP family.</text>
</comment>
<dbReference type="RefSeq" id="WP_003131955.1">
    <property type="nucleotide sequence ID" value="NZ_CAKMCT010000010.1"/>
</dbReference>
<organism evidence="18 19">
    <name type="scientific">Lactococcus lactis subsp. lactis</name>
    <name type="common">Streptococcus lactis</name>
    <dbReference type="NCBI Taxonomy" id="1360"/>
    <lineage>
        <taxon>Bacteria</taxon>
        <taxon>Bacillati</taxon>
        <taxon>Bacillota</taxon>
        <taxon>Bacilli</taxon>
        <taxon>Lactobacillales</taxon>
        <taxon>Streptococcaceae</taxon>
        <taxon>Lactococcus</taxon>
    </lineage>
</organism>
<feature type="transmembrane region" description="Helical" evidence="17">
    <location>
        <begin position="263"/>
        <end position="283"/>
    </location>
</feature>
<sequence>MDFIRAIILGIIEGITEWLPISSTGHLIIADEFIRLNQSAAFKEMFDVVIQLGAILSVVVLYFHKLNPFNKLNPTDKQKTPREIQLTWRLWLKVLIAALPAAIIGLPLNDWSDKHFYHFVPVAFMLIIYGVAFIVIERRWVPNHEFSVMNIDRLPYRAALYIGLFQVLSLLPGTSRSGATIVGALLIGVSREVAAEFTFFLGIPVMFGASFIKILHFFKNGNSLSFEQFGVLLVACIVAFGVSMVAIKFLTDYVKKHDFTFFGKYRIVLGIILLIYAMFKAFLG</sequence>
<gene>
    <name evidence="17" type="primary">uppP</name>
    <name evidence="18" type="ORF">LL275_2336</name>
</gene>
<keyword evidence="5 17" id="KW-1003">Cell membrane</keyword>
<dbReference type="AlphaFoldDB" id="A0A1V0NJ62"/>
<feature type="transmembrane region" description="Helical" evidence="17">
    <location>
        <begin position="115"/>
        <end position="137"/>
    </location>
</feature>
<dbReference type="NCBIfam" id="NF001390">
    <property type="entry name" value="PRK00281.1-4"/>
    <property type="match status" value="1"/>
</dbReference>
<keyword evidence="11 17" id="KW-0472">Membrane</keyword>
<proteinExistence type="inferred from homology"/>
<comment type="miscellaneous">
    <text evidence="17">Bacitracin is thought to be involved in the inhibition of peptidoglycan synthesis by sequestering undecaprenyl diphosphate, thereby reducing the pool of lipid carrier available.</text>
</comment>
<evidence type="ECO:0000256" key="1">
    <source>
        <dbReference type="ARBA" id="ARBA00004651"/>
    </source>
</evidence>
<evidence type="ECO:0000256" key="7">
    <source>
        <dbReference type="ARBA" id="ARBA00022801"/>
    </source>
</evidence>
<keyword evidence="8 17" id="KW-0133">Cell shape</keyword>
<protein>
    <recommendedName>
        <fullName evidence="4 17">Undecaprenyl-diphosphatase</fullName>
        <ecNumber evidence="3 17">3.6.1.27</ecNumber>
    </recommendedName>
    <alternativeName>
        <fullName evidence="15 17">Bacitracin resistance protein</fullName>
    </alternativeName>
    <alternativeName>
        <fullName evidence="14 17">Undecaprenyl pyrophosphate phosphatase</fullName>
    </alternativeName>
</protein>
<dbReference type="Pfam" id="PF02673">
    <property type="entry name" value="BacA"/>
    <property type="match status" value="1"/>
</dbReference>
<evidence type="ECO:0000256" key="3">
    <source>
        <dbReference type="ARBA" id="ARBA00012374"/>
    </source>
</evidence>
<dbReference type="EMBL" id="CP015897">
    <property type="protein sequence ID" value="ARD99960.1"/>
    <property type="molecule type" value="Genomic_DNA"/>
</dbReference>
<keyword evidence="12 17" id="KW-0046">Antibiotic resistance</keyword>
<dbReference type="InterPro" id="IPR003824">
    <property type="entry name" value="UppP"/>
</dbReference>
<dbReference type="Proteomes" id="UP000192085">
    <property type="component" value="Chromosome"/>
</dbReference>
<evidence type="ECO:0000256" key="11">
    <source>
        <dbReference type="ARBA" id="ARBA00023136"/>
    </source>
</evidence>
<evidence type="ECO:0000256" key="14">
    <source>
        <dbReference type="ARBA" id="ARBA00032707"/>
    </source>
</evidence>
<accession>A0A1V0NJ62</accession>
<dbReference type="PANTHER" id="PTHR30622">
    <property type="entry name" value="UNDECAPRENYL-DIPHOSPHATASE"/>
    <property type="match status" value="1"/>
</dbReference>
<dbReference type="PANTHER" id="PTHR30622:SF3">
    <property type="entry name" value="UNDECAPRENYL-DIPHOSPHATASE"/>
    <property type="match status" value="1"/>
</dbReference>
<dbReference type="GO" id="GO:0050380">
    <property type="term" value="F:undecaprenyl-diphosphatase activity"/>
    <property type="evidence" value="ECO:0007669"/>
    <property type="project" value="UniProtKB-UniRule"/>
</dbReference>
<name>A0A1V0NJ62_LACLL</name>
<evidence type="ECO:0000256" key="8">
    <source>
        <dbReference type="ARBA" id="ARBA00022960"/>
    </source>
</evidence>
<keyword evidence="6 17" id="KW-0812">Transmembrane</keyword>
<dbReference type="EC" id="3.6.1.27" evidence="3 17"/>
<evidence type="ECO:0000256" key="2">
    <source>
        <dbReference type="ARBA" id="ARBA00010621"/>
    </source>
</evidence>
<reference evidence="18 19" key="1">
    <citation type="journal article" date="2017" name="BMC Genomics">
        <title>Comparative and functional genomics of the Lactococcus lactis taxon; insights into evolution and niche adaptation.</title>
        <authorList>
            <person name="Kelleher P."/>
            <person name="Bottacini F."/>
            <person name="Mahony J."/>
            <person name="Kilcawley K.N."/>
            <person name="van Sinderen D."/>
        </authorList>
    </citation>
    <scope>NUCLEOTIDE SEQUENCE [LARGE SCALE GENOMIC DNA]</scope>
    <source>
        <strain evidence="18 19">275</strain>
    </source>
</reference>
<keyword evidence="13 17" id="KW-0961">Cell wall biogenesis/degradation</keyword>
<dbReference type="NCBIfam" id="NF001389">
    <property type="entry name" value="PRK00281.1-2"/>
    <property type="match status" value="1"/>
</dbReference>
<evidence type="ECO:0000256" key="13">
    <source>
        <dbReference type="ARBA" id="ARBA00023316"/>
    </source>
</evidence>
<dbReference type="GO" id="GO:0008360">
    <property type="term" value="P:regulation of cell shape"/>
    <property type="evidence" value="ECO:0007669"/>
    <property type="project" value="UniProtKB-KW"/>
</dbReference>
<dbReference type="GO" id="GO:0071555">
    <property type="term" value="P:cell wall organization"/>
    <property type="evidence" value="ECO:0007669"/>
    <property type="project" value="UniProtKB-KW"/>
</dbReference>
<evidence type="ECO:0000256" key="9">
    <source>
        <dbReference type="ARBA" id="ARBA00022984"/>
    </source>
</evidence>
<evidence type="ECO:0000256" key="15">
    <source>
        <dbReference type="ARBA" id="ARBA00032932"/>
    </source>
</evidence>
<keyword evidence="9 17" id="KW-0573">Peptidoglycan synthesis</keyword>
<feature type="transmembrane region" description="Helical" evidence="17">
    <location>
        <begin position="230"/>
        <end position="251"/>
    </location>
</feature>
<keyword evidence="7 17" id="KW-0378">Hydrolase</keyword>
<comment type="subcellular location">
    <subcellularLocation>
        <location evidence="1 17">Cell membrane</location>
        <topology evidence="1 17">Multi-pass membrane protein</topology>
    </subcellularLocation>
</comment>
<feature type="transmembrane region" description="Helical" evidence="17">
    <location>
        <begin position="158"/>
        <end position="187"/>
    </location>
</feature>
<evidence type="ECO:0000313" key="19">
    <source>
        <dbReference type="Proteomes" id="UP000192085"/>
    </source>
</evidence>
<dbReference type="NCBIfam" id="TIGR00753">
    <property type="entry name" value="undec_PP_bacA"/>
    <property type="match status" value="1"/>
</dbReference>
<dbReference type="HAMAP" id="MF_01006">
    <property type="entry name" value="Undec_diphosphatase"/>
    <property type="match status" value="1"/>
</dbReference>
<evidence type="ECO:0000256" key="16">
    <source>
        <dbReference type="ARBA" id="ARBA00047594"/>
    </source>
</evidence>
<feature type="transmembrane region" description="Helical" evidence="17">
    <location>
        <begin position="199"/>
        <end position="218"/>
    </location>
</feature>
<dbReference type="GO" id="GO:0005886">
    <property type="term" value="C:plasma membrane"/>
    <property type="evidence" value="ECO:0007669"/>
    <property type="project" value="UniProtKB-SubCell"/>
</dbReference>
<evidence type="ECO:0000256" key="4">
    <source>
        <dbReference type="ARBA" id="ARBA00021581"/>
    </source>
</evidence>
<evidence type="ECO:0000256" key="12">
    <source>
        <dbReference type="ARBA" id="ARBA00023251"/>
    </source>
</evidence>
<evidence type="ECO:0000256" key="5">
    <source>
        <dbReference type="ARBA" id="ARBA00022475"/>
    </source>
</evidence>
<dbReference type="GO" id="GO:0046677">
    <property type="term" value="P:response to antibiotic"/>
    <property type="evidence" value="ECO:0007669"/>
    <property type="project" value="UniProtKB-UniRule"/>
</dbReference>
<keyword evidence="10 17" id="KW-1133">Transmembrane helix</keyword>
<evidence type="ECO:0000313" key="18">
    <source>
        <dbReference type="EMBL" id="ARD99960.1"/>
    </source>
</evidence>
<evidence type="ECO:0000256" key="10">
    <source>
        <dbReference type="ARBA" id="ARBA00022989"/>
    </source>
</evidence>
<feature type="transmembrane region" description="Helical" evidence="17">
    <location>
        <begin position="45"/>
        <end position="63"/>
    </location>
</feature>
<evidence type="ECO:0000256" key="17">
    <source>
        <dbReference type="HAMAP-Rule" id="MF_01006"/>
    </source>
</evidence>
<comment type="function">
    <text evidence="17">Catalyzes the dephosphorylation of undecaprenyl diphosphate (UPP). Confers resistance to bacitracin.</text>
</comment>